<gene>
    <name evidence="2" type="ORF">HELGO_WM480</name>
</gene>
<dbReference type="AlphaFoldDB" id="A0A6S6TV28"/>
<accession>A0A6S6TV28</accession>
<dbReference type="PROSITE" id="PS51257">
    <property type="entry name" value="PROKAR_LIPOPROTEIN"/>
    <property type="match status" value="1"/>
</dbReference>
<evidence type="ECO:0008006" key="3">
    <source>
        <dbReference type="Google" id="ProtNLM"/>
    </source>
</evidence>
<protein>
    <recommendedName>
        <fullName evidence="3">Lipoprotein</fullName>
    </recommendedName>
</protein>
<feature type="signal peptide" evidence="1">
    <location>
        <begin position="1"/>
        <end position="23"/>
    </location>
</feature>
<organism evidence="2">
    <name type="scientific">uncultured Sulfurovum sp</name>
    <dbReference type="NCBI Taxonomy" id="269237"/>
    <lineage>
        <taxon>Bacteria</taxon>
        <taxon>Pseudomonadati</taxon>
        <taxon>Campylobacterota</taxon>
        <taxon>Epsilonproteobacteria</taxon>
        <taxon>Campylobacterales</taxon>
        <taxon>Sulfurovaceae</taxon>
        <taxon>Sulfurovum</taxon>
        <taxon>environmental samples</taxon>
    </lineage>
</organism>
<keyword evidence="1" id="KW-0732">Signal</keyword>
<feature type="chain" id="PRO_5027641911" description="Lipoprotein" evidence="1">
    <location>
        <begin position="24"/>
        <end position="97"/>
    </location>
</feature>
<name>A0A6S6TV28_9BACT</name>
<sequence>MTTIKTLSLTTIITLLLVGCANSKPVFTSSGTKGHSIDCSGELSTWGDCYEKVSELCGTKGYRILEKMEDKESSIFAGKEGLFGSSTHTRNLIIQCK</sequence>
<evidence type="ECO:0000313" key="2">
    <source>
        <dbReference type="EMBL" id="CAA6818986.1"/>
    </source>
</evidence>
<dbReference type="EMBL" id="CACVAS010000107">
    <property type="protein sequence ID" value="CAA6818986.1"/>
    <property type="molecule type" value="Genomic_DNA"/>
</dbReference>
<evidence type="ECO:0000256" key="1">
    <source>
        <dbReference type="SAM" id="SignalP"/>
    </source>
</evidence>
<proteinExistence type="predicted"/>
<reference evidence="2" key="1">
    <citation type="submission" date="2020-01" db="EMBL/GenBank/DDBJ databases">
        <authorList>
            <person name="Meier V. D."/>
            <person name="Meier V D."/>
        </authorList>
    </citation>
    <scope>NUCLEOTIDE SEQUENCE</scope>
    <source>
        <strain evidence="2">HLG_WM_MAG_01</strain>
    </source>
</reference>